<accession>A0A843BH60</accession>
<dbReference type="RefSeq" id="WP_198462226.1">
    <property type="nucleotide sequence ID" value="NZ_JABBCQ020000027.1"/>
</dbReference>
<feature type="region of interest" description="Disordered" evidence="1">
    <location>
        <begin position="27"/>
        <end position="66"/>
    </location>
</feature>
<evidence type="ECO:0000256" key="1">
    <source>
        <dbReference type="SAM" id="MobiDB-lite"/>
    </source>
</evidence>
<name>A0A843BH60_9BURK</name>
<keyword evidence="2" id="KW-0732">Signal</keyword>
<evidence type="ECO:0000313" key="4">
    <source>
        <dbReference type="Proteomes" id="UP000530032"/>
    </source>
</evidence>
<dbReference type="EMBL" id="JABBCQ020000027">
    <property type="protein sequence ID" value="MBI1626869.1"/>
    <property type="molecule type" value="Genomic_DNA"/>
</dbReference>
<keyword evidence="4" id="KW-1185">Reference proteome</keyword>
<dbReference type="Proteomes" id="UP000530032">
    <property type="component" value="Unassembled WGS sequence"/>
</dbReference>
<reference evidence="3" key="1">
    <citation type="submission" date="2020-12" db="EMBL/GenBank/DDBJ databases">
        <title>Comamonas sp. nov., isolated from stream water.</title>
        <authorList>
            <person name="Park K.-H."/>
        </authorList>
    </citation>
    <scope>NUCLEOTIDE SEQUENCE</scope>
    <source>
        <strain evidence="3">EJ-4</strain>
    </source>
</reference>
<gene>
    <name evidence="3" type="ORF">HF327_020570</name>
</gene>
<evidence type="ECO:0000313" key="3">
    <source>
        <dbReference type="EMBL" id="MBI1626869.1"/>
    </source>
</evidence>
<protein>
    <submittedName>
        <fullName evidence="3">Uncharacterized protein</fullName>
    </submittedName>
</protein>
<evidence type="ECO:0000256" key="2">
    <source>
        <dbReference type="SAM" id="SignalP"/>
    </source>
</evidence>
<dbReference type="AlphaFoldDB" id="A0A843BH60"/>
<sequence length="119" mass="12339">MRKTHSLSLTAIVLVAAIAAAASPLAFAQAAPSQSSPPAQDNRVFSPSAPTQPLQHQPLTASGDIVTQPGDWKAANASVAEFPRGHGDVLKWEKAQGPVTKATEQAAPAQGHYDHGGQR</sequence>
<feature type="signal peptide" evidence="2">
    <location>
        <begin position="1"/>
        <end position="28"/>
    </location>
</feature>
<comment type="caution">
    <text evidence="3">The sequence shown here is derived from an EMBL/GenBank/DDBJ whole genome shotgun (WGS) entry which is preliminary data.</text>
</comment>
<organism evidence="3 4">
    <name type="scientific">Comamonas suwonensis</name>
    <dbReference type="NCBI Taxonomy" id="2606214"/>
    <lineage>
        <taxon>Bacteria</taxon>
        <taxon>Pseudomonadati</taxon>
        <taxon>Pseudomonadota</taxon>
        <taxon>Betaproteobacteria</taxon>
        <taxon>Burkholderiales</taxon>
        <taxon>Comamonadaceae</taxon>
        <taxon>Comamonas</taxon>
    </lineage>
</organism>
<feature type="region of interest" description="Disordered" evidence="1">
    <location>
        <begin position="95"/>
        <end position="119"/>
    </location>
</feature>
<feature type="chain" id="PRO_5032925031" evidence="2">
    <location>
        <begin position="29"/>
        <end position="119"/>
    </location>
</feature>
<proteinExistence type="predicted"/>
<feature type="compositionally biased region" description="Low complexity" evidence="1">
    <location>
        <begin position="27"/>
        <end position="39"/>
    </location>
</feature>
<feature type="compositionally biased region" description="Polar residues" evidence="1">
    <location>
        <begin position="43"/>
        <end position="60"/>
    </location>
</feature>